<dbReference type="InterPro" id="IPR020904">
    <property type="entry name" value="Sc_DH/Rdtase_CS"/>
</dbReference>
<proteinExistence type="inferred from homology"/>
<sequence>MKNFTGKVAVVTGAGSGIGRSLAVKLAERGALLALSDIDLDAVTETADRCAKLGVTAVGSALDVADRDAVYAHADAVTERFGRVNLVFNNAGVALSANVIDMQWDDFEWLMGINFWGVTYGTKAFLPHLIASGDGHIVNVSSVFGLMGVPSQSAYNSAKFAVRGFTEALRQEVRAAKYPVGVTCVHPGGIKTNIAVNARGVPEDVDREQVRKGFDLIAITRPDSAARIILRGVEKNKPRVLIGPDARVFDAIPRVIGPRYEDVGAPLYRLGRGVAARFGLQL</sequence>
<dbReference type="EMBL" id="CP092365">
    <property type="protein sequence ID" value="ULN54717.1"/>
    <property type="molecule type" value="Genomic_DNA"/>
</dbReference>
<dbReference type="PANTHER" id="PTHR43391:SF82">
    <property type="entry name" value="OXIDOREDUCTASE SADH-RELATED"/>
    <property type="match status" value="1"/>
</dbReference>
<evidence type="ECO:0000259" key="4">
    <source>
        <dbReference type="SMART" id="SM00822"/>
    </source>
</evidence>
<dbReference type="InterPro" id="IPR002347">
    <property type="entry name" value="SDR_fam"/>
</dbReference>
<evidence type="ECO:0000256" key="3">
    <source>
        <dbReference type="RuleBase" id="RU000363"/>
    </source>
</evidence>
<dbReference type="InterPro" id="IPR036291">
    <property type="entry name" value="NAD(P)-bd_dom_sf"/>
</dbReference>
<keyword evidence="6" id="KW-1185">Reference proteome</keyword>
<dbReference type="PRINTS" id="PR00080">
    <property type="entry name" value="SDRFAMILY"/>
</dbReference>
<comment type="similarity">
    <text evidence="1 3">Belongs to the short-chain dehydrogenases/reductases (SDR) family.</text>
</comment>
<evidence type="ECO:0000313" key="5">
    <source>
        <dbReference type="EMBL" id="ULN54717.1"/>
    </source>
</evidence>
<evidence type="ECO:0000256" key="2">
    <source>
        <dbReference type="ARBA" id="ARBA00023002"/>
    </source>
</evidence>
<feature type="domain" description="Ketoreductase" evidence="4">
    <location>
        <begin position="7"/>
        <end position="193"/>
    </location>
</feature>
<dbReference type="Pfam" id="PF00106">
    <property type="entry name" value="adh_short"/>
    <property type="match status" value="1"/>
</dbReference>
<organism evidence="5 6">
    <name type="scientific">Mycolicibacillus parakoreensis</name>
    <dbReference type="NCBI Taxonomy" id="1069221"/>
    <lineage>
        <taxon>Bacteria</taxon>
        <taxon>Bacillati</taxon>
        <taxon>Actinomycetota</taxon>
        <taxon>Actinomycetes</taxon>
        <taxon>Mycobacteriales</taxon>
        <taxon>Mycobacteriaceae</taxon>
        <taxon>Mycolicibacillus</taxon>
    </lineage>
</organism>
<dbReference type="InterPro" id="IPR057326">
    <property type="entry name" value="KR_dom"/>
</dbReference>
<protein>
    <submittedName>
        <fullName evidence="5">SDR family oxidoreductase</fullName>
    </submittedName>
</protein>
<dbReference type="PANTHER" id="PTHR43391">
    <property type="entry name" value="RETINOL DEHYDROGENASE-RELATED"/>
    <property type="match status" value="1"/>
</dbReference>
<dbReference type="CDD" id="cd05233">
    <property type="entry name" value="SDR_c"/>
    <property type="match status" value="1"/>
</dbReference>
<dbReference type="SMART" id="SM00822">
    <property type="entry name" value="PKS_KR"/>
    <property type="match status" value="1"/>
</dbReference>
<gene>
    <name evidence="5" type="ORF">MIU77_16110</name>
</gene>
<dbReference type="Gene3D" id="3.40.50.720">
    <property type="entry name" value="NAD(P)-binding Rossmann-like Domain"/>
    <property type="match status" value="1"/>
</dbReference>
<reference evidence="5" key="1">
    <citation type="submission" date="2022-08" db="EMBL/GenBank/DDBJ databases">
        <title>Complete genome sequence of 14 non-tuberculosis mycobacteria type-strains.</title>
        <authorList>
            <person name="Igarashi Y."/>
            <person name="Osugi A."/>
            <person name="Mitarai S."/>
        </authorList>
    </citation>
    <scope>NUCLEOTIDE SEQUENCE</scope>
    <source>
        <strain evidence="5">DSM 45575</strain>
    </source>
</reference>
<dbReference type="PROSITE" id="PS00061">
    <property type="entry name" value="ADH_SHORT"/>
    <property type="match status" value="1"/>
</dbReference>
<accession>A0ABY3U9F3</accession>
<dbReference type="RefSeq" id="WP_240172906.1">
    <property type="nucleotide sequence ID" value="NZ_CP092365.1"/>
</dbReference>
<dbReference type="PRINTS" id="PR00081">
    <property type="entry name" value="GDHRDH"/>
</dbReference>
<dbReference type="SUPFAM" id="SSF51735">
    <property type="entry name" value="NAD(P)-binding Rossmann-fold domains"/>
    <property type="match status" value="1"/>
</dbReference>
<evidence type="ECO:0000313" key="6">
    <source>
        <dbReference type="Proteomes" id="UP001055200"/>
    </source>
</evidence>
<evidence type="ECO:0000256" key="1">
    <source>
        <dbReference type="ARBA" id="ARBA00006484"/>
    </source>
</evidence>
<name>A0ABY3U9F3_9MYCO</name>
<keyword evidence="2" id="KW-0560">Oxidoreductase</keyword>
<dbReference type="Proteomes" id="UP001055200">
    <property type="component" value="Chromosome"/>
</dbReference>